<feature type="domain" description="C2H2-type" evidence="6">
    <location>
        <begin position="293"/>
        <end position="321"/>
    </location>
</feature>
<keyword evidence="4" id="KW-0862">Zinc</keyword>
<dbReference type="Proteomes" id="UP001164746">
    <property type="component" value="Chromosome 14"/>
</dbReference>
<feature type="domain" description="C2H2-type" evidence="6">
    <location>
        <begin position="556"/>
        <end position="584"/>
    </location>
</feature>
<feature type="domain" description="C2H2-type" evidence="6">
    <location>
        <begin position="118"/>
        <end position="145"/>
    </location>
</feature>
<keyword evidence="8" id="KW-1185">Reference proteome</keyword>
<dbReference type="EMBL" id="CP111025">
    <property type="protein sequence ID" value="WAR25515.1"/>
    <property type="molecule type" value="Genomic_DNA"/>
</dbReference>
<feature type="domain" description="C2H2-type" evidence="6">
    <location>
        <begin position="437"/>
        <end position="464"/>
    </location>
</feature>
<dbReference type="InterPro" id="IPR036236">
    <property type="entry name" value="Znf_C2H2_sf"/>
</dbReference>
<protein>
    <submittedName>
        <fullName evidence="7">ZN546-like protein</fullName>
    </submittedName>
</protein>
<dbReference type="SUPFAM" id="SSF57667">
    <property type="entry name" value="beta-beta-alpha zinc fingers"/>
    <property type="match status" value="8"/>
</dbReference>
<feature type="domain" description="C2H2-type" evidence="6">
    <location>
        <begin position="265"/>
        <end position="292"/>
    </location>
</feature>
<proteinExistence type="predicted"/>
<dbReference type="PROSITE" id="PS00028">
    <property type="entry name" value="ZINC_FINGER_C2H2_1"/>
    <property type="match status" value="15"/>
</dbReference>
<feature type="domain" description="C2H2-type" evidence="6">
    <location>
        <begin position="528"/>
        <end position="551"/>
    </location>
</feature>
<reference evidence="7" key="1">
    <citation type="submission" date="2022-11" db="EMBL/GenBank/DDBJ databases">
        <title>Centuries of genome instability and evolution in soft-shell clam transmissible cancer (bioRxiv).</title>
        <authorList>
            <person name="Hart S.F.M."/>
            <person name="Yonemitsu M.A."/>
            <person name="Giersch R.M."/>
            <person name="Beal B.F."/>
            <person name="Arriagada G."/>
            <person name="Davis B.W."/>
            <person name="Ostrander E.A."/>
            <person name="Goff S.P."/>
            <person name="Metzger M.J."/>
        </authorList>
    </citation>
    <scope>NUCLEOTIDE SEQUENCE</scope>
    <source>
        <strain evidence="7">MELC-2E11</strain>
        <tissue evidence="7">Siphon/mantle</tissue>
    </source>
</reference>
<evidence type="ECO:0000256" key="5">
    <source>
        <dbReference type="PROSITE-ProRule" id="PRU00042"/>
    </source>
</evidence>
<feature type="domain" description="C2H2-type" evidence="6">
    <location>
        <begin position="465"/>
        <end position="493"/>
    </location>
</feature>
<name>A0ABY7FU39_MYAAR</name>
<keyword evidence="1" id="KW-0479">Metal-binding</keyword>
<feature type="domain" description="C2H2-type" evidence="6">
    <location>
        <begin position="353"/>
        <end position="380"/>
    </location>
</feature>
<sequence length="891" mass="102376">MLGYLQCTGNLVKKVDLWMRGTFKEPIRMSGEAQNEIVVHTQPDVEALVQAAIAHEANGLQHVQVSGGADPNTVQLLVDTCSTNVQERLYMCTDCNLGFYGERGEEEWRWHLRQHRPHKCDLCSEAFMEKDTLKTHMRTHTMQMPYICEKCGSAYSLKNDGALQKHMKACHIGEPVSVFQCDQCQKTFQHQKNLAQHMKLHQGNPKQFKCPECPATYSYKCHLTRHLMIHTGDKPYKCKICSKAFNRNAHLVRHRKIHSEADKEWKCSQCGFAFWERSDLLRHIRSHEGNRPFTCEFCSQTFVWKRYMYKHLLGYHKEENRHFCPDCCKCLDTEEALVEHESTVHANKRALTHTCEICDMEFHFKYKLDEHMFQHTGRKAHSCNKCSEKFISKKELDRHLAEHSQVVSFSCNPCEKSFETIDELQRHIKIHVGTGRFLCSICSQTFKWKSQLTNHMAVHSNIRDFTCTICMNKFKRKRDLTRHIKVFHDTNPPFTCTDCNEDFHSAEGLHSHNTETHWKRADEIDNYFSCTKCSGMFKIKRDLDLHVSKVHPPRPYLCKLCSKRFTMMKFLSKHFELKHEDVEMIEDTNFVIKPQNDVHIQAVRVDQSEYQSIDELIRNATQDVENHMETEQTDLDKDGTMEQEVHMVSDQNEGLVFQTEEINGTENLADSETIVEGITEQPMSEAITLAQLSQQVTNEVLIPVFLQENSQEQQIHESQHVSLNSSMTHVTVQTSAGNQTKPQIISIGPKVVKVDNPQTRSLLTQSGLSLQQQPVKNRHVNAPKVSTPQCIKIIRQIQNSGGIVQQSPPPVTQQIQIRNPRTNQHMVISASQSQPSQIHVPSSSLPVSSVAHVTNVASSTSMQLNLSDFMEVPVSVVSAENIEHIENIINA</sequence>
<feature type="domain" description="C2H2-type" evidence="6">
    <location>
        <begin position="236"/>
        <end position="263"/>
    </location>
</feature>
<evidence type="ECO:0000259" key="6">
    <source>
        <dbReference type="PROSITE" id="PS50157"/>
    </source>
</evidence>
<dbReference type="PANTHER" id="PTHR24379">
    <property type="entry name" value="KRAB AND ZINC FINGER DOMAIN-CONTAINING"/>
    <property type="match status" value="1"/>
</dbReference>
<feature type="domain" description="C2H2-type" evidence="6">
    <location>
        <begin position="409"/>
        <end position="436"/>
    </location>
</feature>
<dbReference type="PANTHER" id="PTHR24379:SF121">
    <property type="entry name" value="C2H2-TYPE DOMAIN-CONTAINING PROTEIN"/>
    <property type="match status" value="1"/>
</dbReference>
<keyword evidence="2" id="KW-0677">Repeat</keyword>
<evidence type="ECO:0000313" key="7">
    <source>
        <dbReference type="EMBL" id="WAR25515.1"/>
    </source>
</evidence>
<evidence type="ECO:0000256" key="2">
    <source>
        <dbReference type="ARBA" id="ARBA00022737"/>
    </source>
</evidence>
<gene>
    <name evidence="7" type="ORF">MAR_011219</name>
</gene>
<keyword evidence="3 5" id="KW-0863">Zinc-finger</keyword>
<dbReference type="InterPro" id="IPR013087">
    <property type="entry name" value="Znf_C2H2_type"/>
</dbReference>
<feature type="domain" description="C2H2-type" evidence="6">
    <location>
        <begin position="381"/>
        <end position="404"/>
    </location>
</feature>
<feature type="domain" description="C2H2-type" evidence="6">
    <location>
        <begin position="494"/>
        <end position="517"/>
    </location>
</feature>
<feature type="domain" description="C2H2-type" evidence="6">
    <location>
        <begin position="322"/>
        <end position="350"/>
    </location>
</feature>
<dbReference type="Gene3D" id="3.30.160.60">
    <property type="entry name" value="Classic Zinc Finger"/>
    <property type="match status" value="11"/>
</dbReference>
<evidence type="ECO:0000256" key="3">
    <source>
        <dbReference type="ARBA" id="ARBA00022771"/>
    </source>
</evidence>
<feature type="domain" description="C2H2-type" evidence="6">
    <location>
        <begin position="179"/>
        <end position="206"/>
    </location>
</feature>
<dbReference type="Pfam" id="PF00096">
    <property type="entry name" value="zf-C2H2"/>
    <property type="match status" value="6"/>
</dbReference>
<feature type="domain" description="C2H2-type" evidence="6">
    <location>
        <begin position="208"/>
        <end position="235"/>
    </location>
</feature>
<evidence type="ECO:0000256" key="4">
    <source>
        <dbReference type="ARBA" id="ARBA00022833"/>
    </source>
</evidence>
<dbReference type="PROSITE" id="PS50157">
    <property type="entry name" value="ZINC_FINGER_C2H2_2"/>
    <property type="match status" value="15"/>
</dbReference>
<evidence type="ECO:0000256" key="1">
    <source>
        <dbReference type="ARBA" id="ARBA00022723"/>
    </source>
</evidence>
<evidence type="ECO:0000313" key="8">
    <source>
        <dbReference type="Proteomes" id="UP001164746"/>
    </source>
</evidence>
<organism evidence="7 8">
    <name type="scientific">Mya arenaria</name>
    <name type="common">Soft-shell clam</name>
    <dbReference type="NCBI Taxonomy" id="6604"/>
    <lineage>
        <taxon>Eukaryota</taxon>
        <taxon>Metazoa</taxon>
        <taxon>Spiralia</taxon>
        <taxon>Lophotrochozoa</taxon>
        <taxon>Mollusca</taxon>
        <taxon>Bivalvia</taxon>
        <taxon>Autobranchia</taxon>
        <taxon>Heteroconchia</taxon>
        <taxon>Euheterodonta</taxon>
        <taxon>Imparidentia</taxon>
        <taxon>Neoheterodontei</taxon>
        <taxon>Myida</taxon>
        <taxon>Myoidea</taxon>
        <taxon>Myidae</taxon>
        <taxon>Mya</taxon>
    </lineage>
</organism>
<accession>A0ABY7FU39</accession>
<dbReference type="SMART" id="SM00355">
    <property type="entry name" value="ZnF_C2H2"/>
    <property type="match status" value="17"/>
</dbReference>